<dbReference type="InterPro" id="IPR043460">
    <property type="entry name" value="MEDAG/TEX26"/>
</dbReference>
<feature type="region of interest" description="Disordered" evidence="1">
    <location>
        <begin position="129"/>
        <end position="157"/>
    </location>
</feature>
<keyword evidence="3" id="KW-1185">Reference proteome</keyword>
<sequence>MSKRTTTAKGVRPPSTNEVSPVKYVTKLDESILTKEFAEDLRQFYKYADDDDRRHCAQLLSSLHCEDLLTGEDARHISKMNKQVQQRPKTAMAAFGDEKRHSDTRPPRKEVKRTLTTYRRDFPSKVGAAAAAASARPSTTENLYQASRSSKDPVGMPTYRNEYYNKGYCRPEVIRSGTSSGQRKNNPHPFQSFIVWKLPKNVPGKQRSYPTILTDQMMEEILRDKSQSTYESDYLGIPKGYQMTSAFDKYTDHKEGAPYSLDSYMRSSYQFPKQQDILRGPTNRYGCNSTKHIPSTGIAPNISPCYMHLRKLTTYDHFFNRQMKPGMEDVRGSLKNGKLAEYMKSADDKDRDMLMRVIQSLENANQGGGHVPTSKNHHVTVRPKSAIPTRPKTAPSTTVRHRPKSSTPAGRSTNPVSYISTWIGPT</sequence>
<dbReference type="Proteomes" id="UP001152320">
    <property type="component" value="Chromosome 15"/>
</dbReference>
<dbReference type="PANTHER" id="PTHR33769:SF2">
    <property type="entry name" value="TESTIS-EXPRESSED PROTEIN 26"/>
    <property type="match status" value="1"/>
</dbReference>
<dbReference type="AlphaFoldDB" id="A0A9Q1GZS1"/>
<dbReference type="PANTHER" id="PTHR33769">
    <property type="entry name" value="TESTIS-EXPRESSED PROTEIN 26 ISOFORM X3"/>
    <property type="match status" value="1"/>
</dbReference>
<feature type="region of interest" description="Disordered" evidence="1">
    <location>
        <begin position="87"/>
        <end position="111"/>
    </location>
</feature>
<protein>
    <submittedName>
        <fullName evidence="2">Testis-expressed protein 26</fullName>
    </submittedName>
</protein>
<comment type="caution">
    <text evidence="2">The sequence shown here is derived from an EMBL/GenBank/DDBJ whole genome shotgun (WGS) entry which is preliminary data.</text>
</comment>
<organism evidence="2 3">
    <name type="scientific">Holothuria leucospilota</name>
    <name type="common">Black long sea cucumber</name>
    <name type="synonym">Mertensiothuria leucospilota</name>
    <dbReference type="NCBI Taxonomy" id="206669"/>
    <lineage>
        <taxon>Eukaryota</taxon>
        <taxon>Metazoa</taxon>
        <taxon>Echinodermata</taxon>
        <taxon>Eleutherozoa</taxon>
        <taxon>Echinozoa</taxon>
        <taxon>Holothuroidea</taxon>
        <taxon>Aspidochirotacea</taxon>
        <taxon>Aspidochirotida</taxon>
        <taxon>Holothuriidae</taxon>
        <taxon>Holothuria</taxon>
    </lineage>
</organism>
<feature type="region of interest" description="Disordered" evidence="1">
    <location>
        <begin position="364"/>
        <end position="426"/>
    </location>
</feature>
<dbReference type="GO" id="GO:0005737">
    <property type="term" value="C:cytoplasm"/>
    <property type="evidence" value="ECO:0007669"/>
    <property type="project" value="TreeGrafter"/>
</dbReference>
<dbReference type="OrthoDB" id="5984625at2759"/>
<accession>A0A9Q1GZS1</accession>
<dbReference type="EMBL" id="JAIZAY010000015">
    <property type="protein sequence ID" value="KAJ8027810.1"/>
    <property type="molecule type" value="Genomic_DNA"/>
</dbReference>
<reference evidence="2" key="1">
    <citation type="submission" date="2021-10" db="EMBL/GenBank/DDBJ databases">
        <title>Tropical sea cucumber genome reveals ecological adaptation and Cuvierian tubules defense mechanism.</title>
        <authorList>
            <person name="Chen T."/>
        </authorList>
    </citation>
    <scope>NUCLEOTIDE SEQUENCE</scope>
    <source>
        <strain evidence="2">Nanhai2018</strain>
        <tissue evidence="2">Muscle</tissue>
    </source>
</reference>
<name>A0A9Q1GZS1_HOLLE</name>
<evidence type="ECO:0000313" key="2">
    <source>
        <dbReference type="EMBL" id="KAJ8027810.1"/>
    </source>
</evidence>
<feature type="compositionally biased region" description="Polar residues" evidence="1">
    <location>
        <begin position="405"/>
        <end position="420"/>
    </location>
</feature>
<evidence type="ECO:0000313" key="3">
    <source>
        <dbReference type="Proteomes" id="UP001152320"/>
    </source>
</evidence>
<feature type="compositionally biased region" description="Basic and acidic residues" evidence="1">
    <location>
        <begin position="96"/>
        <end position="111"/>
    </location>
</feature>
<feature type="compositionally biased region" description="Polar residues" evidence="1">
    <location>
        <begin position="136"/>
        <end position="148"/>
    </location>
</feature>
<proteinExistence type="predicted"/>
<evidence type="ECO:0000256" key="1">
    <source>
        <dbReference type="SAM" id="MobiDB-lite"/>
    </source>
</evidence>
<gene>
    <name evidence="2" type="ORF">HOLleu_29867</name>
</gene>